<reference evidence="1 2" key="1">
    <citation type="submission" date="2016-05" db="EMBL/GenBank/DDBJ databases">
        <title>First whole genome sequencing of Entamoeba histolytica HM1:IMSS-clone-6.</title>
        <authorList>
            <person name="Mukherjee Avik.K."/>
            <person name="Izumyama S."/>
            <person name="Nakada-Tsukui K."/>
            <person name="Nozaki T."/>
        </authorList>
    </citation>
    <scope>NUCLEOTIDE SEQUENCE [LARGE SCALE GENOMIC DNA]</scope>
    <source>
        <strain evidence="1 2">HM1:IMSS clone 6</strain>
    </source>
</reference>
<name>A0A5K1UCB6_ENTHI</name>
<organism evidence="1 2">
    <name type="scientific">Entamoeba histolytica</name>
    <dbReference type="NCBI Taxonomy" id="5759"/>
    <lineage>
        <taxon>Eukaryota</taxon>
        <taxon>Amoebozoa</taxon>
        <taxon>Evosea</taxon>
        <taxon>Archamoebae</taxon>
        <taxon>Mastigamoebida</taxon>
        <taxon>Entamoebidae</taxon>
        <taxon>Entamoeba</taxon>
    </lineage>
</organism>
<dbReference type="VEuPathDB" id="AmoebaDB:EHI5A_051860"/>
<dbReference type="EMBL" id="BDEQ01000001">
    <property type="protein sequence ID" value="GAT98134.1"/>
    <property type="molecule type" value="Genomic_DNA"/>
</dbReference>
<dbReference type="OMA" id="RNGCMFT"/>
<dbReference type="VEuPathDB" id="AmoebaDB:EHI_192840"/>
<accession>A0A5K1UCB6</accession>
<dbReference type="VEuPathDB" id="AmoebaDB:KM1_106090"/>
<dbReference type="VEuPathDB" id="AmoebaDB:EHI8A_054900"/>
<comment type="caution">
    <text evidence="1">The sequence shown here is derived from an EMBL/GenBank/DDBJ whole genome shotgun (WGS) entry which is preliminary data.</text>
</comment>
<evidence type="ECO:0000313" key="2">
    <source>
        <dbReference type="Proteomes" id="UP000078387"/>
    </source>
</evidence>
<evidence type="ECO:0000313" key="1">
    <source>
        <dbReference type="EMBL" id="GAT98134.1"/>
    </source>
</evidence>
<dbReference type="Proteomes" id="UP000078387">
    <property type="component" value="Unassembled WGS sequence"/>
</dbReference>
<gene>
    <name evidence="1" type="ORF">CL6EHI_192840</name>
</gene>
<dbReference type="AlphaFoldDB" id="A0A5K1UCB6"/>
<protein>
    <submittedName>
        <fullName evidence="1">Uncharacterized protein</fullName>
    </submittedName>
</protein>
<dbReference type="VEuPathDB" id="AmoebaDB:EHI7A_055920"/>
<proteinExistence type="predicted"/>
<sequence>MKRMIAGRSEVIEKHPSVLKGRNQLEEFTGTNGKSLNELEEMFKKYNELISQTIQNQTKQEKALVEALKRLDVINTQILEQQTLAIDYKEEKERINKLVEDSSSLINVNSDIISKSQEIQNTLRTAINERSKIEHKDSYIEEINNEKNNLSPEEVEEKLKEMKEKYTIKNPLTQTPSTLAIKEQMTKLILPTKSFVLESYDIPQQEMISRHDTEELKEDNTPIPSRHISNYLHSNSIGGSCIKQTDQIAIERLIKQQKNNISRHGTKTLSRNITKGITVQPINKTKTKELINEEETRKNERKSSLVLLKMVSNKLVRTKGDIKIKEMFMERFRIIKEFTEYMIQYINWYNWLERDVYKYSLYFNILKEKTAKELFSIYFETLESDREMTKLINNLYGIIETTKIGNECDRFDELVNGLTKYLNELPKFIDCANYKENTLNYLKEVFNNNHEFKLLIDKKNDSNCIEELVDIPEFHIKKLTQFIQNLIQLTPIPLQTDMLKECQFKINSIDVIYQKSKIKLNDFNYLKEFGHNLLGFEELTGEEFIKDGRRIIQKYSIKIINKKKLEKKLLVLCNDIILICSKPNRNGCMVTYATAPLIKCNLILSQSLNEECDAIKKVTKLIQQEDLINSLLKKAKIKKFQEIRKYCSFLEFIGKIAGNPIIQLQQILFWGIPESNSSIIKIALINAIASKKTSLFYDEND</sequence>